<accession>A0A5N6UA28</accession>
<dbReference type="InterPro" id="IPR038096">
    <property type="entry name" value="TEA/ATTS_sf"/>
</dbReference>
<comment type="similarity">
    <text evidence="1">Belongs to the TEC1 family.</text>
</comment>
<keyword evidence="3" id="KW-0183">Conidiation</keyword>
<evidence type="ECO:0000256" key="2">
    <source>
        <dbReference type="ARBA" id="ARBA00023159"/>
    </source>
</evidence>
<evidence type="ECO:0000256" key="1">
    <source>
        <dbReference type="ARBA" id="ARBA00008421"/>
    </source>
</evidence>
<dbReference type="GO" id="GO:0003700">
    <property type="term" value="F:DNA-binding transcription factor activity"/>
    <property type="evidence" value="ECO:0007669"/>
    <property type="project" value="InterPro"/>
</dbReference>
<dbReference type="InterPro" id="IPR013087">
    <property type="entry name" value="Znf_C2H2_type"/>
</dbReference>
<evidence type="ECO:0000259" key="6">
    <source>
        <dbReference type="PROSITE" id="PS51088"/>
    </source>
</evidence>
<dbReference type="PROSITE" id="PS00554">
    <property type="entry name" value="TEA_1"/>
    <property type="match status" value="1"/>
</dbReference>
<dbReference type="SMART" id="SM00426">
    <property type="entry name" value="TEA"/>
    <property type="match status" value="1"/>
</dbReference>
<keyword evidence="2" id="KW-0010">Activator</keyword>
<evidence type="ECO:0000256" key="4">
    <source>
        <dbReference type="PROSITE-ProRule" id="PRU00505"/>
    </source>
</evidence>
<reference evidence="7 8" key="1">
    <citation type="submission" date="2019-04" db="EMBL/GenBank/DDBJ databases">
        <title>Friends and foes A comparative genomics study of 23 Aspergillus species from section Flavi.</title>
        <authorList>
            <consortium name="DOE Joint Genome Institute"/>
            <person name="Kjaerbolling I."/>
            <person name="Vesth T."/>
            <person name="Frisvad J.C."/>
            <person name="Nybo J.L."/>
            <person name="Theobald S."/>
            <person name="Kildgaard S."/>
            <person name="Isbrandt T."/>
            <person name="Kuo A."/>
            <person name="Sato A."/>
            <person name="Lyhne E.K."/>
            <person name="Kogle M.E."/>
            <person name="Wiebenga A."/>
            <person name="Kun R.S."/>
            <person name="Lubbers R.J."/>
            <person name="Makela M.R."/>
            <person name="Barry K."/>
            <person name="Chovatia M."/>
            <person name="Clum A."/>
            <person name="Daum C."/>
            <person name="Haridas S."/>
            <person name="He G."/>
            <person name="LaButti K."/>
            <person name="Lipzen A."/>
            <person name="Mondo S."/>
            <person name="Riley R."/>
            <person name="Salamov A."/>
            <person name="Simmons B.A."/>
            <person name="Magnuson J.K."/>
            <person name="Henrissat B."/>
            <person name="Mortensen U.H."/>
            <person name="Larsen T.O."/>
            <person name="Devries R.P."/>
            <person name="Grigoriev I.V."/>
            <person name="Machida M."/>
            <person name="Baker S.E."/>
            <person name="Andersen M.R."/>
        </authorList>
    </citation>
    <scope>NUCLEOTIDE SEQUENCE [LARGE SCALE GENOMIC DNA]</scope>
    <source>
        <strain evidence="7 8">CBS 117626</strain>
    </source>
</reference>
<dbReference type="Proteomes" id="UP000326950">
    <property type="component" value="Unassembled WGS sequence"/>
</dbReference>
<proteinExistence type="inferred from homology"/>
<evidence type="ECO:0000313" key="8">
    <source>
        <dbReference type="Proteomes" id="UP000326950"/>
    </source>
</evidence>
<feature type="compositionally biased region" description="Low complexity" evidence="5">
    <location>
        <begin position="546"/>
        <end position="555"/>
    </location>
</feature>
<dbReference type="PANTHER" id="PTHR35391:SF7">
    <property type="entry name" value="C2H2-TYPE DOMAIN-CONTAINING PROTEIN"/>
    <property type="match status" value="1"/>
</dbReference>
<dbReference type="PANTHER" id="PTHR35391">
    <property type="entry name" value="C2H2-TYPE DOMAIN-CONTAINING PROTEIN-RELATED"/>
    <property type="match status" value="1"/>
</dbReference>
<evidence type="ECO:0000256" key="5">
    <source>
        <dbReference type="SAM" id="MobiDB-lite"/>
    </source>
</evidence>
<gene>
    <name evidence="7" type="ORF">BDV40DRAFT_311319</name>
</gene>
<dbReference type="SMART" id="SM00355">
    <property type="entry name" value="ZnF_C2H2"/>
    <property type="match status" value="2"/>
</dbReference>
<dbReference type="AlphaFoldDB" id="A0A5N6UA28"/>
<dbReference type="Pfam" id="PF01285">
    <property type="entry name" value="TEA"/>
    <property type="match status" value="1"/>
</dbReference>
<evidence type="ECO:0000313" key="7">
    <source>
        <dbReference type="EMBL" id="KAE8155428.1"/>
    </source>
</evidence>
<dbReference type="InterPro" id="IPR000818">
    <property type="entry name" value="TEA/ATTS_dom"/>
</dbReference>
<sequence length="667" mass="75351">MEASDLIKVAAEQCVEGFTLCLGVPALEGNEWAENRLADMNLWISGTGACAQGRASLDSRLALMPEACDVIVNLLRLLRIVVDEYRMQSPSQGPSHGHHDEVHSASSEHEDQGRAFSPWSDNSSSDDQSKEAYDAKTPWGHPLRELMYNIESIQDQLARIAVAIRRSGRRSRLQKADQRFKATEHQELESHLIGILLTQLNCYPLGRDSSKLNEVQLRLIRCNLKRRNRFLYAQQHSRGLDAGSISRGSHRAAPKKAGSAQEEMIGAKPNSKFANDGPKHATSTIITGTSASKLSDNFNLPQPDHAAPAASSIMSITVIDLDYPRPPRFKDDAHLFRCPCCCEALSVTMADKNRWRKHIADDLCPYTCILAGCDQPDILFNTKEAWRQHMLKDHSSMTYWICFACDYGPQFNNKKAFVQHTMSNHAATIPPDQIPILVGLSKKTVPTEIRRCPLCNLSEEEGAEVDKEALINHIAKEIHSFSLRALPWADDNGQESDERIRDSSEKVYEWLIKNEIQENPSKERPPHETRVRHSEYFQQNAYFAGSSKASSPSEPDSCRSRENDLEELRKMGDLLDHESRESRQTKFGEDAEQLELQVMETCETKIALEENPPLGRRKWSEGGKSYGRNELIAEYIYKLTGRRRTRRQVSSHLQVLDSFLKGDPDCE</sequence>
<feature type="region of interest" description="Disordered" evidence="5">
    <location>
        <begin position="88"/>
        <end position="136"/>
    </location>
</feature>
<keyword evidence="8" id="KW-1185">Reference proteome</keyword>
<feature type="compositionally biased region" description="Basic and acidic residues" evidence="5">
    <location>
        <begin position="97"/>
        <end position="113"/>
    </location>
</feature>
<feature type="region of interest" description="Disordered" evidence="5">
    <location>
        <begin position="241"/>
        <end position="263"/>
    </location>
</feature>
<protein>
    <recommendedName>
        <fullName evidence="6">TEA domain-containing protein</fullName>
    </recommendedName>
</protein>
<name>A0A5N6UA28_ASPTM</name>
<feature type="region of interest" description="Disordered" evidence="5">
    <location>
        <begin position="543"/>
        <end position="562"/>
    </location>
</feature>
<organism evidence="7 8">
    <name type="scientific">Aspergillus tamarii</name>
    <dbReference type="NCBI Taxonomy" id="41984"/>
    <lineage>
        <taxon>Eukaryota</taxon>
        <taxon>Fungi</taxon>
        <taxon>Dikarya</taxon>
        <taxon>Ascomycota</taxon>
        <taxon>Pezizomycotina</taxon>
        <taxon>Eurotiomycetes</taxon>
        <taxon>Eurotiomycetidae</taxon>
        <taxon>Eurotiales</taxon>
        <taxon>Aspergillaceae</taxon>
        <taxon>Aspergillus</taxon>
        <taxon>Aspergillus subgen. Circumdati</taxon>
    </lineage>
</organism>
<evidence type="ECO:0000256" key="3">
    <source>
        <dbReference type="ARBA" id="ARBA00023321"/>
    </source>
</evidence>
<dbReference type="PRINTS" id="PR00065">
    <property type="entry name" value="TEADOMAIN"/>
</dbReference>
<dbReference type="Gene3D" id="6.10.20.40">
    <property type="entry name" value="TEA/ATTS domain"/>
    <property type="match status" value="1"/>
</dbReference>
<dbReference type="EMBL" id="ML738881">
    <property type="protein sequence ID" value="KAE8155428.1"/>
    <property type="molecule type" value="Genomic_DNA"/>
</dbReference>
<keyword evidence="3" id="KW-0749">Sporulation</keyword>
<feature type="DNA-binding region" description="TEA" evidence="4">
    <location>
        <begin position="588"/>
        <end position="663"/>
    </location>
</feature>
<dbReference type="PROSITE" id="PS51088">
    <property type="entry name" value="TEA_2"/>
    <property type="match status" value="1"/>
</dbReference>
<feature type="domain" description="TEA" evidence="6">
    <location>
        <begin position="588"/>
        <end position="663"/>
    </location>
</feature>
<dbReference type="GO" id="GO:0048315">
    <property type="term" value="P:conidium formation"/>
    <property type="evidence" value="ECO:0007669"/>
    <property type="project" value="UniProtKB-KW"/>
</dbReference>
<dbReference type="OrthoDB" id="5365701at2759"/>